<name>A0ABU0JES1_9HYPH</name>
<organism evidence="1 2">
    <name type="scientific">Labrys wisconsinensis</name>
    <dbReference type="NCBI Taxonomy" id="425677"/>
    <lineage>
        <taxon>Bacteria</taxon>
        <taxon>Pseudomonadati</taxon>
        <taxon>Pseudomonadota</taxon>
        <taxon>Alphaproteobacteria</taxon>
        <taxon>Hyphomicrobiales</taxon>
        <taxon>Xanthobacteraceae</taxon>
        <taxon>Labrys</taxon>
    </lineage>
</organism>
<reference evidence="1 2" key="1">
    <citation type="submission" date="2023-07" db="EMBL/GenBank/DDBJ databases">
        <title>Genomic Encyclopedia of Type Strains, Phase IV (KMG-IV): sequencing the most valuable type-strain genomes for metagenomic binning, comparative biology and taxonomic classification.</title>
        <authorList>
            <person name="Goeker M."/>
        </authorList>
    </citation>
    <scope>NUCLEOTIDE SEQUENCE [LARGE SCALE GENOMIC DNA]</scope>
    <source>
        <strain evidence="1 2">DSM 19619</strain>
    </source>
</reference>
<dbReference type="Pfam" id="PF14284">
    <property type="entry name" value="PcfJ"/>
    <property type="match status" value="1"/>
</dbReference>
<comment type="caution">
    <text evidence="1">The sequence shown here is derived from an EMBL/GenBank/DDBJ whole genome shotgun (WGS) entry which is preliminary data.</text>
</comment>
<keyword evidence="2" id="KW-1185">Reference proteome</keyword>
<dbReference type="Proteomes" id="UP001242480">
    <property type="component" value="Unassembled WGS sequence"/>
</dbReference>
<evidence type="ECO:0000313" key="2">
    <source>
        <dbReference type="Proteomes" id="UP001242480"/>
    </source>
</evidence>
<dbReference type="EMBL" id="JAUSVX010000013">
    <property type="protein sequence ID" value="MDQ0472782.1"/>
    <property type="molecule type" value="Genomic_DNA"/>
</dbReference>
<gene>
    <name evidence="1" type="ORF">QO011_005812</name>
</gene>
<dbReference type="InterPro" id="IPR025586">
    <property type="entry name" value="PcfJ"/>
</dbReference>
<evidence type="ECO:0000313" key="1">
    <source>
        <dbReference type="EMBL" id="MDQ0472782.1"/>
    </source>
</evidence>
<proteinExistence type="predicted"/>
<protein>
    <recommendedName>
        <fullName evidence="3">PcfJ-like protein</fullName>
    </recommendedName>
</protein>
<dbReference type="RefSeq" id="WP_307280084.1">
    <property type="nucleotide sequence ID" value="NZ_JAUSVX010000013.1"/>
</dbReference>
<evidence type="ECO:0008006" key="3">
    <source>
        <dbReference type="Google" id="ProtNLM"/>
    </source>
</evidence>
<accession>A0ABU0JES1</accession>
<sequence length="353" mass="38960">MTKPAPAPSLGEYLSAMPFPTLGDAPWQRVAVQDAMELYDNLDLRMAAAVIARSHPYGYQTLGQAPVLALVLDHAGLKPERQYKHPLLRQIGARLKDVLASLKLAPQLRSIHGKALRPGQLPLLQDLSKLPPSVLAQALPADTATQVEWLSALGAWRRHMESRGVLRSLLLDWAATTLSRSGSFQQWREVADLALHLRERFNRAWTWESAYKAAEAWHRELAKNSQAEAFFRNHGQDYEAEINLGALPAELQIDGLDFVALRSGLALHEDGRAMHHCVASYAGAVIKGKSRIFSIRRDGKRIATLELVRRKKWQIEQVKGPCNRAPDPAVAFAATRFLGACNDAETASAGVPA</sequence>